<protein>
    <submittedName>
        <fullName evidence="1">Spore germination protein</fullName>
    </submittedName>
</protein>
<dbReference type="Pfam" id="PF10676">
    <property type="entry name" value="gerPA"/>
    <property type="match status" value="1"/>
</dbReference>
<dbReference type="OrthoDB" id="2691926at2"/>
<dbReference type="AlphaFoldDB" id="A0A3M8C9M3"/>
<dbReference type="RefSeq" id="WP_122909653.1">
    <property type="nucleotide sequence ID" value="NZ_CBCSBE010000002.1"/>
</dbReference>
<organism evidence="1 2">
    <name type="scientific">Brevibacillus invocatus</name>
    <dbReference type="NCBI Taxonomy" id="173959"/>
    <lineage>
        <taxon>Bacteria</taxon>
        <taxon>Bacillati</taxon>
        <taxon>Bacillota</taxon>
        <taxon>Bacilli</taxon>
        <taxon>Bacillales</taxon>
        <taxon>Paenibacillaceae</taxon>
        <taxon>Brevibacillus</taxon>
    </lineage>
</organism>
<evidence type="ECO:0000313" key="2">
    <source>
        <dbReference type="Proteomes" id="UP000282028"/>
    </source>
</evidence>
<keyword evidence="2" id="KW-1185">Reference proteome</keyword>
<sequence length="83" mass="9008">MPAIVGVLNVNSMTGVFNVGDVRNVTPVSYLQTFTGGGSFNSGKNLYFHIPKTVIYVNDTSDAQIPIFVEEIVEASIKGRERS</sequence>
<name>A0A3M8C9M3_9BACL</name>
<accession>A0A3M8C9M3</accession>
<comment type="caution">
    <text evidence="1">The sequence shown here is derived from an EMBL/GenBank/DDBJ whole genome shotgun (WGS) entry which is preliminary data.</text>
</comment>
<proteinExistence type="predicted"/>
<dbReference type="EMBL" id="RHHR01000026">
    <property type="protein sequence ID" value="RNB72319.1"/>
    <property type="molecule type" value="Genomic_DNA"/>
</dbReference>
<gene>
    <name evidence="1" type="ORF">EDM52_14290</name>
</gene>
<dbReference type="InterPro" id="IPR019618">
    <property type="entry name" value="Spore_germination_GerPA"/>
</dbReference>
<evidence type="ECO:0000313" key="1">
    <source>
        <dbReference type="EMBL" id="RNB72319.1"/>
    </source>
</evidence>
<reference evidence="1 2" key="1">
    <citation type="submission" date="2018-10" db="EMBL/GenBank/DDBJ databases">
        <title>Phylogenomics of Brevibacillus.</title>
        <authorList>
            <person name="Dunlap C."/>
        </authorList>
    </citation>
    <scope>NUCLEOTIDE SEQUENCE [LARGE SCALE GENOMIC DNA]</scope>
    <source>
        <strain evidence="1 2">JCM 12215</strain>
    </source>
</reference>
<dbReference type="Proteomes" id="UP000282028">
    <property type="component" value="Unassembled WGS sequence"/>
</dbReference>